<feature type="region of interest" description="Disordered" evidence="13">
    <location>
        <begin position="319"/>
        <end position="342"/>
    </location>
</feature>
<dbReference type="InterPro" id="IPR008271">
    <property type="entry name" value="Ser/Thr_kinase_AS"/>
</dbReference>
<evidence type="ECO:0000256" key="7">
    <source>
        <dbReference type="ARBA" id="ARBA00022777"/>
    </source>
</evidence>
<dbReference type="GO" id="GO:0005516">
    <property type="term" value="F:calmodulin binding"/>
    <property type="evidence" value="ECO:0007669"/>
    <property type="project" value="UniProtKB-KW"/>
</dbReference>
<keyword evidence="3" id="KW-0723">Serine/threonine-protein kinase</keyword>
<protein>
    <recommendedName>
        <fullName evidence="2">calcium/calmodulin-dependent protein kinase</fullName>
        <ecNumber evidence="2">2.7.11.17</ecNumber>
    </recommendedName>
</protein>
<dbReference type="GO" id="GO:0023052">
    <property type="term" value="P:signaling"/>
    <property type="evidence" value="ECO:0007669"/>
    <property type="project" value="UniProtKB-ARBA"/>
</dbReference>
<dbReference type="Gene3D" id="6.10.140.620">
    <property type="match status" value="1"/>
</dbReference>
<comment type="catalytic activity">
    <reaction evidence="11">
        <text>L-seryl-[protein] + ATP = O-phospho-L-seryl-[protein] + ADP + H(+)</text>
        <dbReference type="Rhea" id="RHEA:17989"/>
        <dbReference type="Rhea" id="RHEA-COMP:9863"/>
        <dbReference type="Rhea" id="RHEA-COMP:11604"/>
        <dbReference type="ChEBI" id="CHEBI:15378"/>
        <dbReference type="ChEBI" id="CHEBI:29999"/>
        <dbReference type="ChEBI" id="CHEBI:30616"/>
        <dbReference type="ChEBI" id="CHEBI:83421"/>
        <dbReference type="ChEBI" id="CHEBI:456216"/>
        <dbReference type="EC" id="2.7.11.17"/>
    </reaction>
</comment>
<evidence type="ECO:0000256" key="2">
    <source>
        <dbReference type="ARBA" id="ARBA00012434"/>
    </source>
</evidence>
<name>A0A9P0J5C1_9DIPT</name>
<dbReference type="InterPro" id="IPR032710">
    <property type="entry name" value="NTF2-like_dom_sf"/>
</dbReference>
<keyword evidence="4" id="KW-0597">Phosphoprotein</keyword>
<sequence>MATTACTRFSDNYEIKEELGKGAFSIVKRCVQKSTGLEFAAKIINTKKLTSRDFQKLEREARICRKLQHPNIVRLHDSIQEENFHYLVFDLVTGGELFEDIVAREFYSEADASHCIQQILESVNHCHQNGVVHRDLKPENLLLASKAKGAAVKLADFGLAIEVQGDQQAWFGFAGTPGYLSPEVLKKEPYGKAVDIWACGVILYILLVGYPPFWDEDQHRLYAQIKAGTYDYPSPEWDTVTPEAKNLINQMLTVNPYKRITSADALKHPWICQRERVASAVHRQETVDCLKKFNARRKLKGAILTTMLATRNFSSKSMITKKSDGSQVKEKESTDSSTTLEDEDLKARRQEIIKMTEQLIEAINNGDFDAYTKICDPHLTAFEPESLGNLVEGMDFHKFYFENVLGKNCKAINTTILNPHVHLLGDETACIAYVRLTQYIDKQGHAHTHQSEETRVWHKRDGKWQNVHIHRSYTGNLSGATPFDFGHSSK</sequence>
<feature type="binding site" evidence="12">
    <location>
        <position position="42"/>
    </location>
    <ligand>
        <name>ATP</name>
        <dbReference type="ChEBI" id="CHEBI:30616"/>
    </ligand>
</feature>
<dbReference type="CDD" id="cd14086">
    <property type="entry name" value="STKc_CaMKII"/>
    <property type="match status" value="1"/>
</dbReference>
<keyword evidence="6 12" id="KW-0547">Nucleotide-binding</keyword>
<dbReference type="Pfam" id="PF00069">
    <property type="entry name" value="Pkinase"/>
    <property type="match status" value="1"/>
</dbReference>
<dbReference type="Gene3D" id="1.10.510.10">
    <property type="entry name" value="Transferase(Phosphotransferase) domain 1"/>
    <property type="match status" value="1"/>
</dbReference>
<dbReference type="EMBL" id="OU895879">
    <property type="protein sequence ID" value="CAH1728793.1"/>
    <property type="molecule type" value="Genomic_DNA"/>
</dbReference>
<dbReference type="SUPFAM" id="SSF54427">
    <property type="entry name" value="NTF2-like"/>
    <property type="match status" value="1"/>
</dbReference>
<evidence type="ECO:0000259" key="14">
    <source>
        <dbReference type="SMART" id="SM00220"/>
    </source>
</evidence>
<dbReference type="Proteomes" id="UP001153620">
    <property type="component" value="Chromosome 3"/>
</dbReference>
<feature type="domain" description="Protein kinase" evidence="14">
    <location>
        <begin position="13"/>
        <end position="271"/>
    </location>
</feature>
<evidence type="ECO:0000256" key="9">
    <source>
        <dbReference type="ARBA" id="ARBA00022860"/>
    </source>
</evidence>
<dbReference type="GO" id="GO:0010468">
    <property type="term" value="P:regulation of gene expression"/>
    <property type="evidence" value="ECO:0007669"/>
    <property type="project" value="UniProtKB-ARBA"/>
</dbReference>
<dbReference type="PROSITE" id="PS00108">
    <property type="entry name" value="PROTEIN_KINASE_ST"/>
    <property type="match status" value="1"/>
</dbReference>
<dbReference type="GO" id="GO:0004683">
    <property type="term" value="F:calcium/calmodulin-dependent protein kinase activity"/>
    <property type="evidence" value="ECO:0007669"/>
    <property type="project" value="UniProtKB-EC"/>
</dbReference>
<keyword evidence="5" id="KW-0808">Transferase</keyword>
<dbReference type="GO" id="GO:0007154">
    <property type="term" value="P:cell communication"/>
    <property type="evidence" value="ECO:0007669"/>
    <property type="project" value="UniProtKB-ARBA"/>
</dbReference>
<dbReference type="AlphaFoldDB" id="A0A9P0J5C1"/>
<reference evidence="15" key="2">
    <citation type="submission" date="2022-10" db="EMBL/GenBank/DDBJ databases">
        <authorList>
            <consortium name="ENA_rothamsted_submissions"/>
            <consortium name="culmorum"/>
            <person name="King R."/>
        </authorList>
    </citation>
    <scope>NUCLEOTIDE SEQUENCE</scope>
</reference>
<evidence type="ECO:0000313" key="15">
    <source>
        <dbReference type="EMBL" id="CAH1728793.1"/>
    </source>
</evidence>
<evidence type="ECO:0000256" key="8">
    <source>
        <dbReference type="ARBA" id="ARBA00022840"/>
    </source>
</evidence>
<dbReference type="FunFam" id="3.30.200.20:FF:000002">
    <property type="entry name" value="Calcium/calmodulin-dependent protein kinase type II subunit delta isoform 2"/>
    <property type="match status" value="1"/>
</dbReference>
<dbReference type="EC" id="2.7.11.17" evidence="2"/>
<evidence type="ECO:0000256" key="10">
    <source>
        <dbReference type="ARBA" id="ARBA00047307"/>
    </source>
</evidence>
<dbReference type="FunFam" id="1.10.510.10:FF:000001">
    <property type="entry name" value="Calcium/calmodulin-dependent protein kinase type II subunit delta"/>
    <property type="match status" value="1"/>
</dbReference>
<dbReference type="GO" id="GO:0030424">
    <property type="term" value="C:axon"/>
    <property type="evidence" value="ECO:0007669"/>
    <property type="project" value="UniProtKB-ARBA"/>
</dbReference>
<evidence type="ECO:0000313" key="16">
    <source>
        <dbReference type="Proteomes" id="UP001153620"/>
    </source>
</evidence>
<gene>
    <name evidence="15" type="ORF">CHIRRI_LOCUS10958</name>
</gene>
<dbReference type="InterPro" id="IPR017441">
    <property type="entry name" value="Protein_kinase_ATP_BS"/>
</dbReference>
<evidence type="ECO:0000256" key="1">
    <source>
        <dbReference type="ARBA" id="ARBA00005354"/>
    </source>
</evidence>
<keyword evidence="16" id="KW-1185">Reference proteome</keyword>
<evidence type="ECO:0000256" key="11">
    <source>
        <dbReference type="ARBA" id="ARBA00047430"/>
    </source>
</evidence>
<dbReference type="GO" id="GO:0005524">
    <property type="term" value="F:ATP binding"/>
    <property type="evidence" value="ECO:0007669"/>
    <property type="project" value="UniProtKB-UniRule"/>
</dbReference>
<evidence type="ECO:0000256" key="6">
    <source>
        <dbReference type="ARBA" id="ARBA00022741"/>
    </source>
</evidence>
<dbReference type="Gene3D" id="3.30.200.20">
    <property type="entry name" value="Phosphorylase Kinase, domain 1"/>
    <property type="match status" value="1"/>
</dbReference>
<dbReference type="InterPro" id="IPR013543">
    <property type="entry name" value="Ca/CaM-dep_prot_kinase-assoc"/>
</dbReference>
<dbReference type="Pfam" id="PF08332">
    <property type="entry name" value="CaMKII_AD"/>
    <property type="match status" value="1"/>
</dbReference>
<evidence type="ECO:0000256" key="5">
    <source>
        <dbReference type="ARBA" id="ARBA00022679"/>
    </source>
</evidence>
<feature type="compositionally biased region" description="Basic and acidic residues" evidence="13">
    <location>
        <begin position="321"/>
        <end position="334"/>
    </location>
</feature>
<dbReference type="FunFam" id="3.10.450.50:FF:000009">
    <property type="entry name" value="Calcium/calmodulin-dependent protein kinase type II"/>
    <property type="match status" value="1"/>
</dbReference>
<dbReference type="Gene3D" id="3.10.450.50">
    <property type="match status" value="1"/>
</dbReference>
<comment type="similarity">
    <text evidence="1">Belongs to the protein kinase superfamily. CAMK Ser/Thr protein kinase family. CaMK subfamily.</text>
</comment>
<keyword evidence="7" id="KW-0418">Kinase</keyword>
<dbReference type="InterPro" id="IPR011009">
    <property type="entry name" value="Kinase-like_dom_sf"/>
</dbReference>
<evidence type="ECO:0000256" key="3">
    <source>
        <dbReference type="ARBA" id="ARBA00022527"/>
    </source>
</evidence>
<dbReference type="SMART" id="SM00220">
    <property type="entry name" value="S_TKc"/>
    <property type="match status" value="1"/>
</dbReference>
<evidence type="ECO:0000256" key="4">
    <source>
        <dbReference type="ARBA" id="ARBA00022553"/>
    </source>
</evidence>
<evidence type="ECO:0000256" key="12">
    <source>
        <dbReference type="PROSITE-ProRule" id="PRU10141"/>
    </source>
</evidence>
<comment type="catalytic activity">
    <reaction evidence="10">
        <text>L-threonyl-[protein] + ATP = O-phospho-L-threonyl-[protein] + ADP + H(+)</text>
        <dbReference type="Rhea" id="RHEA:46608"/>
        <dbReference type="Rhea" id="RHEA-COMP:11060"/>
        <dbReference type="Rhea" id="RHEA-COMP:11605"/>
        <dbReference type="ChEBI" id="CHEBI:15378"/>
        <dbReference type="ChEBI" id="CHEBI:30013"/>
        <dbReference type="ChEBI" id="CHEBI:30616"/>
        <dbReference type="ChEBI" id="CHEBI:61977"/>
        <dbReference type="ChEBI" id="CHEBI:456216"/>
        <dbReference type="EC" id="2.7.11.17"/>
    </reaction>
</comment>
<proteinExistence type="inferred from homology"/>
<evidence type="ECO:0000256" key="13">
    <source>
        <dbReference type="SAM" id="MobiDB-lite"/>
    </source>
</evidence>
<dbReference type="GO" id="GO:0007613">
    <property type="term" value="P:memory"/>
    <property type="evidence" value="ECO:0007669"/>
    <property type="project" value="UniProtKB-ARBA"/>
</dbReference>
<dbReference type="SUPFAM" id="SSF56112">
    <property type="entry name" value="Protein kinase-like (PK-like)"/>
    <property type="match status" value="1"/>
</dbReference>
<dbReference type="InterPro" id="IPR000719">
    <property type="entry name" value="Prot_kinase_dom"/>
</dbReference>
<keyword evidence="9" id="KW-0112">Calmodulin-binding</keyword>
<keyword evidence="8 12" id="KW-0067">ATP-binding</keyword>
<accession>A0A9P0J5C1</accession>
<organism evidence="15 16">
    <name type="scientific">Chironomus riparius</name>
    <dbReference type="NCBI Taxonomy" id="315576"/>
    <lineage>
        <taxon>Eukaryota</taxon>
        <taxon>Metazoa</taxon>
        <taxon>Ecdysozoa</taxon>
        <taxon>Arthropoda</taxon>
        <taxon>Hexapoda</taxon>
        <taxon>Insecta</taxon>
        <taxon>Pterygota</taxon>
        <taxon>Neoptera</taxon>
        <taxon>Endopterygota</taxon>
        <taxon>Diptera</taxon>
        <taxon>Nematocera</taxon>
        <taxon>Chironomoidea</taxon>
        <taxon>Chironomidae</taxon>
        <taxon>Chironominae</taxon>
        <taxon>Chironomus</taxon>
    </lineage>
</organism>
<dbReference type="PANTHER" id="PTHR24347">
    <property type="entry name" value="SERINE/THREONINE-PROTEIN KINASE"/>
    <property type="match status" value="1"/>
</dbReference>
<dbReference type="PROSITE" id="PS00107">
    <property type="entry name" value="PROTEIN_KINASE_ATP"/>
    <property type="match status" value="1"/>
</dbReference>
<reference evidence="15" key="1">
    <citation type="submission" date="2022-01" db="EMBL/GenBank/DDBJ databases">
        <authorList>
            <person name="King R."/>
        </authorList>
    </citation>
    <scope>NUCLEOTIDE SEQUENCE</scope>
</reference>